<keyword evidence="1" id="KW-0812">Transmembrane</keyword>
<sequence>MVVLAILNLAVGLVATTVVAVDTHRRGLSTRMQAGWIGFVAVSSIGGSVAVAAGDAGLLRLLQFGRDPMLVVTPVQLLATVLIAGVTLSALAVLAYGFGSRYGPLAAA</sequence>
<accession>A0A3A6PPP3</accession>
<feature type="transmembrane region" description="Helical" evidence="1">
    <location>
        <begin position="70"/>
        <end position="98"/>
    </location>
</feature>
<dbReference type="AlphaFoldDB" id="A0A3A6PPP3"/>
<dbReference type="RefSeq" id="WP_120103731.1">
    <property type="nucleotide sequence ID" value="NZ_QKNY01000018.1"/>
</dbReference>
<dbReference type="EMBL" id="QKNY01000018">
    <property type="protein sequence ID" value="RJX42422.1"/>
    <property type="molecule type" value="Genomic_DNA"/>
</dbReference>
<keyword evidence="1" id="KW-0472">Membrane</keyword>
<proteinExistence type="predicted"/>
<gene>
    <name evidence="2" type="ORF">DM826_12355</name>
</gene>
<keyword evidence="1" id="KW-1133">Transmembrane helix</keyword>
<evidence type="ECO:0000313" key="2">
    <source>
        <dbReference type="EMBL" id="RJX42422.1"/>
    </source>
</evidence>
<protein>
    <submittedName>
        <fullName evidence="2">Uncharacterized protein</fullName>
    </submittedName>
</protein>
<dbReference type="OrthoDB" id="384327at2157"/>
<evidence type="ECO:0000256" key="1">
    <source>
        <dbReference type="SAM" id="Phobius"/>
    </source>
</evidence>
<feature type="transmembrane region" description="Helical" evidence="1">
    <location>
        <begin position="36"/>
        <end position="58"/>
    </location>
</feature>
<name>A0A3A6PPP3_9EURY</name>
<keyword evidence="3" id="KW-1185">Reference proteome</keyword>
<dbReference type="Proteomes" id="UP000276588">
    <property type="component" value="Unassembled WGS sequence"/>
</dbReference>
<organism evidence="2 3">
    <name type="scientific">Halonotius aquaticus</name>
    <dbReference type="NCBI Taxonomy" id="2216978"/>
    <lineage>
        <taxon>Archaea</taxon>
        <taxon>Methanobacteriati</taxon>
        <taxon>Methanobacteriota</taxon>
        <taxon>Stenosarchaea group</taxon>
        <taxon>Halobacteria</taxon>
        <taxon>Halobacteriales</taxon>
        <taxon>Haloferacaceae</taxon>
        <taxon>Halonotius</taxon>
    </lineage>
</organism>
<comment type="caution">
    <text evidence="2">The sequence shown here is derived from an EMBL/GenBank/DDBJ whole genome shotgun (WGS) entry which is preliminary data.</text>
</comment>
<evidence type="ECO:0000313" key="3">
    <source>
        <dbReference type="Proteomes" id="UP000276588"/>
    </source>
</evidence>
<reference evidence="2 3" key="1">
    <citation type="submission" date="2018-06" db="EMBL/GenBank/DDBJ databases">
        <title>Halonotius sp. F13-13 a new haloarchaeeon isolated from a solar saltern from Isla Cristina, Huelva, Spain.</title>
        <authorList>
            <person name="Duran-Viseras A."/>
            <person name="Sanchez-Porro C."/>
            <person name="Ventosa A."/>
        </authorList>
    </citation>
    <scope>NUCLEOTIDE SEQUENCE [LARGE SCALE GENOMIC DNA]</scope>
    <source>
        <strain evidence="2 3">F13-13</strain>
    </source>
</reference>